<dbReference type="InterPro" id="IPR040198">
    <property type="entry name" value="Fido_containing"/>
</dbReference>
<protein>
    <submittedName>
        <fullName evidence="2">Fic family protein</fullName>
    </submittedName>
</protein>
<dbReference type="InterPro" id="IPR003812">
    <property type="entry name" value="Fido"/>
</dbReference>
<dbReference type="Gene3D" id="1.10.3290.10">
    <property type="entry name" value="Fido-like domain"/>
    <property type="match status" value="1"/>
</dbReference>
<feature type="domain" description="Fido" evidence="1">
    <location>
        <begin position="110"/>
        <end position="261"/>
    </location>
</feature>
<sequence length="382" mass="42842">MPTFTHYDLALLNPSFDSPLVDVITELEHLRRLQLSGTAAPAVFMQIKQIFHLLESLGSARIEGNHTTLADYIEQVVADEARGQDHLHEIMNIEKAMTFIEQTLKPGEALTEYFIRELHALTVSDLQREGDKTPGAYRTYPVKIAQANHLPPDALQVAAYMQELVAFINQPHPDKYDLMKVAIAHHRFGWIHPFGNGNGRVVRLLTYAQLIQYGFNMTSVGRVINPTAVFCNDRDKYYEMLSAADAGTPEGLESWCLYVLGGILEELKKLEKLTQHEYLAKQIFLPALKHARERALITPLEHDLLEITVHQQVVKSADFANVIPATRARTYQISKLVDAKMLIPTEPNARQYTVGFANSYLLRGVIAALRAEGFISDALAGA</sequence>
<dbReference type="EMBL" id="JAUCDY010000017">
    <property type="protein sequence ID" value="MDM7858825.1"/>
    <property type="molecule type" value="Genomic_DNA"/>
</dbReference>
<evidence type="ECO:0000259" key="1">
    <source>
        <dbReference type="PROSITE" id="PS51459"/>
    </source>
</evidence>
<name>A0ABT7SRM1_9GAMM</name>
<accession>A0ABT7SRM1</accession>
<comment type="caution">
    <text evidence="2">The sequence shown here is derived from an EMBL/GenBank/DDBJ whole genome shotgun (WGS) entry which is preliminary data.</text>
</comment>
<dbReference type="RefSeq" id="WP_289411675.1">
    <property type="nucleotide sequence ID" value="NZ_JAUCDY010000017.1"/>
</dbReference>
<organism evidence="2 3">
    <name type="scientific">Thiopseudomonas acetoxidans</name>
    <dbReference type="NCBI Taxonomy" id="3041622"/>
    <lineage>
        <taxon>Bacteria</taxon>
        <taxon>Pseudomonadati</taxon>
        <taxon>Pseudomonadota</taxon>
        <taxon>Gammaproteobacteria</taxon>
        <taxon>Pseudomonadales</taxon>
        <taxon>Pseudomonadaceae</taxon>
        <taxon>Thiopseudomonas</taxon>
    </lineage>
</organism>
<dbReference type="PROSITE" id="PS51459">
    <property type="entry name" value="FIDO"/>
    <property type="match status" value="1"/>
</dbReference>
<dbReference type="Pfam" id="PF02661">
    <property type="entry name" value="Fic"/>
    <property type="match status" value="1"/>
</dbReference>
<dbReference type="PANTHER" id="PTHR13504:SF38">
    <property type="entry name" value="FIDO DOMAIN-CONTAINING PROTEIN"/>
    <property type="match status" value="1"/>
</dbReference>
<dbReference type="Proteomes" id="UP001241056">
    <property type="component" value="Unassembled WGS sequence"/>
</dbReference>
<dbReference type="SUPFAM" id="SSF140931">
    <property type="entry name" value="Fic-like"/>
    <property type="match status" value="1"/>
</dbReference>
<proteinExistence type="predicted"/>
<dbReference type="PANTHER" id="PTHR13504">
    <property type="entry name" value="FIDO DOMAIN-CONTAINING PROTEIN DDB_G0283145"/>
    <property type="match status" value="1"/>
</dbReference>
<gene>
    <name evidence="2" type="ORF">QEZ41_11170</name>
</gene>
<evidence type="ECO:0000313" key="3">
    <source>
        <dbReference type="Proteomes" id="UP001241056"/>
    </source>
</evidence>
<dbReference type="InterPro" id="IPR036597">
    <property type="entry name" value="Fido-like_dom_sf"/>
</dbReference>
<evidence type="ECO:0000313" key="2">
    <source>
        <dbReference type="EMBL" id="MDM7858825.1"/>
    </source>
</evidence>
<reference evidence="2 3" key="1">
    <citation type="submission" date="2023-06" db="EMBL/GenBank/DDBJ databases">
        <title>Thiopseudomonas sp. CY1220 draft genome sequence.</title>
        <authorList>
            <person name="Zhao G."/>
            <person name="An M."/>
        </authorList>
    </citation>
    <scope>NUCLEOTIDE SEQUENCE [LARGE SCALE GENOMIC DNA]</scope>
    <source>
        <strain evidence="2 3">CY1220</strain>
    </source>
</reference>
<keyword evidence="3" id="KW-1185">Reference proteome</keyword>